<dbReference type="STRING" id="1081108.A0A168EW71"/>
<dbReference type="InterPro" id="IPR002401">
    <property type="entry name" value="Cyt_P450_E_grp-I"/>
</dbReference>
<evidence type="ECO:0000256" key="5">
    <source>
        <dbReference type="ARBA" id="ARBA00023004"/>
    </source>
</evidence>
<keyword evidence="3 6" id="KW-0349">Heme</keyword>
<keyword evidence="8" id="KW-0812">Transmembrane</keyword>
<keyword evidence="4 6" id="KW-0479">Metal-binding</keyword>
<dbReference type="InterPro" id="IPR036396">
    <property type="entry name" value="Cyt_P450_sf"/>
</dbReference>
<evidence type="ECO:0000256" key="7">
    <source>
        <dbReference type="RuleBase" id="RU000461"/>
    </source>
</evidence>
<dbReference type="GO" id="GO:0004497">
    <property type="term" value="F:monooxygenase activity"/>
    <property type="evidence" value="ECO:0007669"/>
    <property type="project" value="UniProtKB-KW"/>
</dbReference>
<keyword evidence="5 6" id="KW-0408">Iron</keyword>
<keyword evidence="7" id="KW-0503">Monooxygenase</keyword>
<dbReference type="Proteomes" id="UP000076881">
    <property type="component" value="Unassembled WGS sequence"/>
</dbReference>
<feature type="transmembrane region" description="Helical" evidence="8">
    <location>
        <begin position="12"/>
        <end position="35"/>
    </location>
</feature>
<organism evidence="9 10">
    <name type="scientific">Akanthomyces lecanii RCEF 1005</name>
    <dbReference type="NCBI Taxonomy" id="1081108"/>
    <lineage>
        <taxon>Eukaryota</taxon>
        <taxon>Fungi</taxon>
        <taxon>Dikarya</taxon>
        <taxon>Ascomycota</taxon>
        <taxon>Pezizomycotina</taxon>
        <taxon>Sordariomycetes</taxon>
        <taxon>Hypocreomycetidae</taxon>
        <taxon>Hypocreales</taxon>
        <taxon>Cordycipitaceae</taxon>
        <taxon>Akanthomyces</taxon>
        <taxon>Cordyceps confragosa</taxon>
    </lineage>
</organism>
<evidence type="ECO:0000256" key="2">
    <source>
        <dbReference type="ARBA" id="ARBA00010617"/>
    </source>
</evidence>
<dbReference type="InterPro" id="IPR001128">
    <property type="entry name" value="Cyt_P450"/>
</dbReference>
<protein>
    <submittedName>
        <fullName evidence="9">Cytochrome P450</fullName>
    </submittedName>
</protein>
<keyword evidence="8" id="KW-1133">Transmembrane helix</keyword>
<evidence type="ECO:0000313" key="10">
    <source>
        <dbReference type="Proteomes" id="UP000076881"/>
    </source>
</evidence>
<evidence type="ECO:0000313" key="9">
    <source>
        <dbReference type="EMBL" id="OAA74307.1"/>
    </source>
</evidence>
<dbReference type="InterPro" id="IPR017972">
    <property type="entry name" value="Cyt_P450_CS"/>
</dbReference>
<feature type="binding site" description="axial binding residue" evidence="6">
    <location>
        <position position="496"/>
    </location>
    <ligand>
        <name>heme</name>
        <dbReference type="ChEBI" id="CHEBI:30413"/>
    </ligand>
    <ligandPart>
        <name>Fe</name>
        <dbReference type="ChEBI" id="CHEBI:18248"/>
    </ligandPart>
</feature>
<evidence type="ECO:0000256" key="6">
    <source>
        <dbReference type="PIRSR" id="PIRSR602401-1"/>
    </source>
</evidence>
<comment type="similarity">
    <text evidence="2 7">Belongs to the cytochrome P450 family.</text>
</comment>
<comment type="caution">
    <text evidence="9">The sequence shown here is derived from an EMBL/GenBank/DDBJ whole genome shotgun (WGS) entry which is preliminary data.</text>
</comment>
<proteinExistence type="inferred from homology"/>
<dbReference type="AlphaFoldDB" id="A0A168EW71"/>
<dbReference type="PANTHER" id="PTHR24305">
    <property type="entry name" value="CYTOCHROME P450"/>
    <property type="match status" value="1"/>
</dbReference>
<dbReference type="GO" id="GO:0016705">
    <property type="term" value="F:oxidoreductase activity, acting on paired donors, with incorporation or reduction of molecular oxygen"/>
    <property type="evidence" value="ECO:0007669"/>
    <property type="project" value="InterPro"/>
</dbReference>
<dbReference type="SUPFAM" id="SSF48264">
    <property type="entry name" value="Cytochrome P450"/>
    <property type="match status" value="1"/>
</dbReference>
<evidence type="ECO:0000256" key="8">
    <source>
        <dbReference type="SAM" id="Phobius"/>
    </source>
</evidence>
<keyword evidence="7" id="KW-0560">Oxidoreductase</keyword>
<keyword evidence="10" id="KW-1185">Reference proteome</keyword>
<accession>A0A168EW71</accession>
<dbReference type="EMBL" id="AZHF01000006">
    <property type="protein sequence ID" value="OAA74307.1"/>
    <property type="molecule type" value="Genomic_DNA"/>
</dbReference>
<dbReference type="PROSITE" id="PS00086">
    <property type="entry name" value="CYTOCHROME_P450"/>
    <property type="match status" value="1"/>
</dbReference>
<dbReference type="PANTHER" id="PTHR24305:SF166">
    <property type="entry name" value="CYTOCHROME P450 12A4, MITOCHONDRIAL-RELATED"/>
    <property type="match status" value="1"/>
</dbReference>
<dbReference type="Pfam" id="PF00067">
    <property type="entry name" value="p450"/>
    <property type="match status" value="1"/>
</dbReference>
<reference evidence="9 10" key="1">
    <citation type="journal article" date="2016" name="Genome Biol. Evol.">
        <title>Divergent and convergent evolution of fungal pathogenicity.</title>
        <authorList>
            <person name="Shang Y."/>
            <person name="Xiao G."/>
            <person name="Zheng P."/>
            <person name="Cen K."/>
            <person name="Zhan S."/>
            <person name="Wang C."/>
        </authorList>
    </citation>
    <scope>NUCLEOTIDE SEQUENCE [LARGE SCALE GENOMIC DNA]</scope>
    <source>
        <strain evidence="9 10">RCEF 1005</strain>
    </source>
</reference>
<dbReference type="GO" id="GO:0005506">
    <property type="term" value="F:iron ion binding"/>
    <property type="evidence" value="ECO:0007669"/>
    <property type="project" value="InterPro"/>
</dbReference>
<name>A0A168EW71_CORDF</name>
<sequence length="552" mass="62088">MALQVFSASNATVLVTLAAAAIALAFFRFIIYQIYFSPLSRVPAAHPLAKITSLWIQWHRWRGTEFDCITSAFAASGPYIRVGPNEVILNAIDAVQNVYGVGANNFDRHPSYDYFITQGTRNMFTSLGKDHRSKRRRISSIYSRSFLQTSPHARAIMHSLLVERMLPVLTRTSAVAHSSVNILPLFQSFALDFMSTFAFGISRGFNFIRDEEARWRWIDRFNMSYPPESGFWMREYPMLVKWLPLVGVPIVPKGHFEARKACEVWAIAKVEECEAALQRAGGDLQSASSLPPGEFPVLYTYVRESFVKTADTEKVFRPGHGEILELASECFDHISATGDTFELFLLPAGTMFTYMIYELSRHEAIQQELRQELLTIEVPFVYDENSASSISIPSPKSLESLPFLDCVIKESLRLRNNAPNLDPRLTPAHGESKVGMLANLPPGVRIGTYGWLLNRNPDVYPNPESWEPRRWQSGGPEAAAQRQAWLFAFGGGSRGCIGQYAAMELMRLLLCGIYTNFKTTVADESGYPGANKFVGSDCSEKLYIKFEKLSQE</sequence>
<gene>
    <name evidence="9" type="ORF">LEL_07888</name>
</gene>
<dbReference type="OrthoDB" id="1470350at2759"/>
<dbReference type="GO" id="GO:0020037">
    <property type="term" value="F:heme binding"/>
    <property type="evidence" value="ECO:0007669"/>
    <property type="project" value="InterPro"/>
</dbReference>
<dbReference type="Gene3D" id="1.10.630.10">
    <property type="entry name" value="Cytochrome P450"/>
    <property type="match status" value="1"/>
</dbReference>
<evidence type="ECO:0000256" key="1">
    <source>
        <dbReference type="ARBA" id="ARBA00001971"/>
    </source>
</evidence>
<evidence type="ECO:0000256" key="4">
    <source>
        <dbReference type="ARBA" id="ARBA00022723"/>
    </source>
</evidence>
<evidence type="ECO:0000256" key="3">
    <source>
        <dbReference type="ARBA" id="ARBA00022617"/>
    </source>
</evidence>
<comment type="cofactor">
    <cofactor evidence="1 6">
        <name>heme</name>
        <dbReference type="ChEBI" id="CHEBI:30413"/>
    </cofactor>
</comment>
<dbReference type="PRINTS" id="PR00463">
    <property type="entry name" value="EP450I"/>
</dbReference>
<dbReference type="InterPro" id="IPR050121">
    <property type="entry name" value="Cytochrome_P450_monoxygenase"/>
</dbReference>
<keyword evidence="8" id="KW-0472">Membrane</keyword>